<accession>A0ABR1T119</accession>
<gene>
    <name evidence="2" type="ORF">PG993_008061</name>
</gene>
<feature type="region of interest" description="Disordered" evidence="1">
    <location>
        <begin position="87"/>
        <end position="110"/>
    </location>
</feature>
<feature type="compositionally biased region" description="Basic and acidic residues" evidence="1">
    <location>
        <begin position="8"/>
        <end position="28"/>
    </location>
</feature>
<feature type="compositionally biased region" description="Basic residues" evidence="1">
    <location>
        <begin position="99"/>
        <end position="110"/>
    </location>
</feature>
<evidence type="ECO:0000256" key="1">
    <source>
        <dbReference type="SAM" id="MobiDB-lite"/>
    </source>
</evidence>
<sequence>MNSTPKNRAGDDFTAEMRDKQARGKDPYGDPEEERNIGGESFTSQEQHRLALQMVDDPEALMTEAQRTGDSVPGVHRKYVRILSDIPEQSGQCTSANLSKKKPQGGQKSH</sequence>
<keyword evidence="3" id="KW-1185">Reference proteome</keyword>
<proteinExistence type="predicted"/>
<feature type="region of interest" description="Disordered" evidence="1">
    <location>
        <begin position="1"/>
        <end position="46"/>
    </location>
</feature>
<comment type="caution">
    <text evidence="2">The sequence shown here is derived from an EMBL/GenBank/DDBJ whole genome shotgun (WGS) entry which is preliminary data.</text>
</comment>
<feature type="compositionally biased region" description="Polar residues" evidence="1">
    <location>
        <begin position="87"/>
        <end position="98"/>
    </location>
</feature>
<organism evidence="2 3">
    <name type="scientific">Apiospora rasikravindrae</name>
    <dbReference type="NCBI Taxonomy" id="990691"/>
    <lineage>
        <taxon>Eukaryota</taxon>
        <taxon>Fungi</taxon>
        <taxon>Dikarya</taxon>
        <taxon>Ascomycota</taxon>
        <taxon>Pezizomycotina</taxon>
        <taxon>Sordariomycetes</taxon>
        <taxon>Xylariomycetidae</taxon>
        <taxon>Amphisphaeriales</taxon>
        <taxon>Apiosporaceae</taxon>
        <taxon>Apiospora</taxon>
    </lineage>
</organism>
<dbReference type="Proteomes" id="UP001444661">
    <property type="component" value="Unassembled WGS sequence"/>
</dbReference>
<protein>
    <submittedName>
        <fullName evidence="2">Uncharacterized protein</fullName>
    </submittedName>
</protein>
<dbReference type="EMBL" id="JAQQWK010000006">
    <property type="protein sequence ID" value="KAK8039650.1"/>
    <property type="molecule type" value="Genomic_DNA"/>
</dbReference>
<evidence type="ECO:0000313" key="3">
    <source>
        <dbReference type="Proteomes" id="UP001444661"/>
    </source>
</evidence>
<reference evidence="2 3" key="1">
    <citation type="submission" date="2023-01" db="EMBL/GenBank/DDBJ databases">
        <title>Analysis of 21 Apiospora genomes using comparative genomics revels a genus with tremendous synthesis potential of carbohydrate active enzymes and secondary metabolites.</title>
        <authorList>
            <person name="Sorensen T."/>
        </authorList>
    </citation>
    <scope>NUCLEOTIDE SEQUENCE [LARGE SCALE GENOMIC DNA]</scope>
    <source>
        <strain evidence="2 3">CBS 33761</strain>
    </source>
</reference>
<name>A0ABR1T119_9PEZI</name>
<evidence type="ECO:0000313" key="2">
    <source>
        <dbReference type="EMBL" id="KAK8039650.1"/>
    </source>
</evidence>